<evidence type="ECO:0000313" key="3">
    <source>
        <dbReference type="EMBL" id="THG98528.1"/>
    </source>
</evidence>
<dbReference type="GO" id="GO:0046872">
    <property type="term" value="F:metal ion binding"/>
    <property type="evidence" value="ECO:0007669"/>
    <property type="project" value="UniProtKB-KW"/>
</dbReference>
<keyword evidence="1" id="KW-0479">Metal-binding</keyword>
<evidence type="ECO:0000256" key="1">
    <source>
        <dbReference type="PIRSR" id="PIRSR601621-2"/>
    </source>
</evidence>
<dbReference type="SUPFAM" id="SSF48113">
    <property type="entry name" value="Heme-dependent peroxidases"/>
    <property type="match status" value="1"/>
</dbReference>
<comment type="cofactor">
    <cofactor evidence="1">
        <name>Ca(2+)</name>
        <dbReference type="ChEBI" id="CHEBI:29108"/>
    </cofactor>
    <text evidence="1">Binds 2 calcium ions per subunit.</text>
</comment>
<sequence>FWFFPDVVPGHQAVHFDSTPFTFDTQFFLEVLLKGTGVPFGINNTDGAEVDSPLPNQGEMWLQSDFALARDSNFFTAMMKLSNVGQDVNSLIDCSELIPSLAVLTKKEATFPVGTNVSDVQQVCSSTFPILSADTGAPTTIPECPDGDINLADCPS</sequence>
<evidence type="ECO:0000313" key="4">
    <source>
        <dbReference type="Proteomes" id="UP000308199"/>
    </source>
</evidence>
<feature type="binding site" evidence="1">
    <location>
        <position position="24"/>
    </location>
    <ligand>
        <name>Ca(2+)</name>
        <dbReference type="ChEBI" id="CHEBI:29108"/>
        <label>2</label>
    </ligand>
</feature>
<dbReference type="Gene3D" id="1.10.420.10">
    <property type="entry name" value="Peroxidase, domain 2"/>
    <property type="match status" value="1"/>
</dbReference>
<dbReference type="GO" id="GO:0020037">
    <property type="term" value="F:heme binding"/>
    <property type="evidence" value="ECO:0007669"/>
    <property type="project" value="InterPro"/>
</dbReference>
<accession>A0A4S4KJF9</accession>
<dbReference type="AlphaFoldDB" id="A0A4S4KJF9"/>
<evidence type="ECO:0000259" key="2">
    <source>
        <dbReference type="Pfam" id="PF11895"/>
    </source>
</evidence>
<reference evidence="3 4" key="1">
    <citation type="submission" date="2019-02" db="EMBL/GenBank/DDBJ databases">
        <title>Genome sequencing of the rare red list fungi Phellinidium pouzarii.</title>
        <authorList>
            <person name="Buettner E."/>
            <person name="Kellner H."/>
        </authorList>
    </citation>
    <scope>NUCLEOTIDE SEQUENCE [LARGE SCALE GENOMIC DNA]</scope>
    <source>
        <strain evidence="3 4">DSM 108285</strain>
    </source>
</reference>
<protein>
    <recommendedName>
        <fullName evidence="2">Fungal ligninase C-terminal domain-containing protein</fullName>
    </recommendedName>
</protein>
<dbReference type="Pfam" id="PF11895">
    <property type="entry name" value="Peroxidase_ext"/>
    <property type="match status" value="1"/>
</dbReference>
<dbReference type="Proteomes" id="UP000308199">
    <property type="component" value="Unassembled WGS sequence"/>
</dbReference>
<feature type="domain" description="Fungal ligninase C-terminal" evidence="2">
    <location>
        <begin position="72"/>
        <end position="144"/>
    </location>
</feature>
<proteinExistence type="predicted"/>
<gene>
    <name evidence="3" type="ORF">EW145_g7412</name>
</gene>
<name>A0A4S4KJF9_9AGAM</name>
<feature type="binding site" evidence="1">
    <location>
        <position position="19"/>
    </location>
    <ligand>
        <name>Ca(2+)</name>
        <dbReference type="ChEBI" id="CHEBI:29108"/>
        <label>2</label>
    </ligand>
</feature>
<dbReference type="OrthoDB" id="2113341at2759"/>
<keyword evidence="4" id="KW-1185">Reference proteome</keyword>
<feature type="binding site" evidence="1">
    <location>
        <position position="17"/>
    </location>
    <ligand>
        <name>Ca(2+)</name>
        <dbReference type="ChEBI" id="CHEBI:29108"/>
        <label>2</label>
    </ligand>
</feature>
<comment type="caution">
    <text evidence="3">The sequence shown here is derived from an EMBL/GenBank/DDBJ whole genome shotgun (WGS) entry which is preliminary data.</text>
</comment>
<dbReference type="GO" id="GO:0006979">
    <property type="term" value="P:response to oxidative stress"/>
    <property type="evidence" value="ECO:0007669"/>
    <property type="project" value="InterPro"/>
</dbReference>
<dbReference type="InterPro" id="IPR001621">
    <property type="entry name" value="Ligninase"/>
</dbReference>
<dbReference type="PRINTS" id="PR00462">
    <property type="entry name" value="LIGNINASE"/>
</dbReference>
<keyword evidence="1" id="KW-0106">Calcium</keyword>
<dbReference type="EMBL" id="SGPK01000733">
    <property type="protein sequence ID" value="THG98528.1"/>
    <property type="molecule type" value="Genomic_DNA"/>
</dbReference>
<dbReference type="GO" id="GO:0004601">
    <property type="term" value="F:peroxidase activity"/>
    <property type="evidence" value="ECO:0007669"/>
    <property type="project" value="InterPro"/>
</dbReference>
<dbReference type="InterPro" id="IPR024589">
    <property type="entry name" value="Ligninase_C"/>
</dbReference>
<dbReference type="InterPro" id="IPR010255">
    <property type="entry name" value="Haem_peroxidase_sf"/>
</dbReference>
<organism evidence="3 4">
    <name type="scientific">Phellinidium pouzarii</name>
    <dbReference type="NCBI Taxonomy" id="167371"/>
    <lineage>
        <taxon>Eukaryota</taxon>
        <taxon>Fungi</taxon>
        <taxon>Dikarya</taxon>
        <taxon>Basidiomycota</taxon>
        <taxon>Agaricomycotina</taxon>
        <taxon>Agaricomycetes</taxon>
        <taxon>Hymenochaetales</taxon>
        <taxon>Hymenochaetaceae</taxon>
        <taxon>Phellinidium</taxon>
    </lineage>
</organism>
<feature type="non-terminal residue" evidence="3">
    <location>
        <position position="1"/>
    </location>
</feature>